<feature type="compositionally biased region" description="Basic residues" evidence="1">
    <location>
        <begin position="1378"/>
        <end position="1394"/>
    </location>
</feature>
<feature type="region of interest" description="Disordered" evidence="1">
    <location>
        <begin position="1672"/>
        <end position="1692"/>
    </location>
</feature>
<reference evidence="3 4" key="1">
    <citation type="journal article" date="2021" name="Elife">
        <title>Chloroplast acquisition without the gene transfer in kleptoplastic sea slugs, Plakobranchus ocellatus.</title>
        <authorList>
            <person name="Maeda T."/>
            <person name="Takahashi S."/>
            <person name="Yoshida T."/>
            <person name="Shimamura S."/>
            <person name="Takaki Y."/>
            <person name="Nagai Y."/>
            <person name="Toyoda A."/>
            <person name="Suzuki Y."/>
            <person name="Arimoto A."/>
            <person name="Ishii H."/>
            <person name="Satoh N."/>
            <person name="Nishiyama T."/>
            <person name="Hasebe M."/>
            <person name="Maruyama T."/>
            <person name="Minagawa J."/>
            <person name="Obokata J."/>
            <person name="Shigenobu S."/>
        </authorList>
    </citation>
    <scope>NUCLEOTIDE SEQUENCE [LARGE SCALE GENOMIC DNA]</scope>
</reference>
<name>A0AAV4IC70_9GAST</name>
<dbReference type="PANTHER" id="PTHR18871">
    <property type="entry name" value="CENTROSOMAL PROTEIN OF 112 KDA"/>
    <property type="match status" value="1"/>
</dbReference>
<feature type="compositionally biased region" description="Basic and acidic residues" evidence="1">
    <location>
        <begin position="1834"/>
        <end position="1850"/>
    </location>
</feature>
<organism evidence="3 4">
    <name type="scientific">Elysia marginata</name>
    <dbReference type="NCBI Taxonomy" id="1093978"/>
    <lineage>
        <taxon>Eukaryota</taxon>
        <taxon>Metazoa</taxon>
        <taxon>Spiralia</taxon>
        <taxon>Lophotrochozoa</taxon>
        <taxon>Mollusca</taxon>
        <taxon>Gastropoda</taxon>
        <taxon>Heterobranchia</taxon>
        <taxon>Euthyneura</taxon>
        <taxon>Panpulmonata</taxon>
        <taxon>Sacoglossa</taxon>
        <taxon>Placobranchoidea</taxon>
        <taxon>Plakobranchidae</taxon>
        <taxon>Elysia</taxon>
    </lineage>
</organism>
<comment type="caution">
    <text evidence="3">The sequence shown here is derived from an EMBL/GenBank/DDBJ whole genome shotgun (WGS) entry which is preliminary data.</text>
</comment>
<sequence length="1868" mass="205976">MSIWSRSHNDLARLAKALKDRNAQTRQGLAERGRPTNPAELLHPGATSRSENCVTEGPSRHSSQPLDLTISPKTQLVRASCDKQLNLSDSCILNSVVERGRVDSFSSADSAISPDFHVSAQSPLSPILKKPENSNEICLRENDLLTPNRRNSSASSNFRDKKVTFIQEDEGVPTALLAHQKVGKTTDTIEFHDGNFDNISTIKFDDKSLPATEDFSLAHDVRILQEPDVFANEFDQSKKTLHDTKVVVSSSSISQQTEVVANGTTTGLPISHDADLDLTGLTATANAAHQPQVRLDSSTSSSHEGGHESLINRSAPEAQDGGVEEFGNNSLKLKCVHNQSLGEKGEKNVPSDANVFTSQDNSLQGISDSLASPGLPPRSCQHTNVTSHMLLGDPSNVANDKKTICDASLNANNSPPSPVLLSPIPPEPENEGGLVSESSLSLSNELHTLLISVLADHKRQNLHREEVLHLDKSENINLPDLDVPNPETVFTSNETVLSGSTSTRQNSNYLPKIDIEDASNTKNTETVETKFYLNSSCLVGSFEQNDENHGANDNAQVMGLFGENCNLNGQIQNFRGTISEKPIVSVSKIVTSTTDSTSVHGGIIQSAVPMTPTTATTDDCWAYSSMLHQAHDYEFAVDTDRKNTPVVSSVYSNAPKSDERFISTNVACEIPPPLEPALDGESNTKTTYVFGNPWPHSKSFRDFSRGFGSNHFSNYYLKGSRFSNSVLRFREPQTSVPSVLNESSLCKGLWNSRLSLQNLNGLQSHPEYTGMITSLVPRRTTLFPSTLLSLNSSHNKKPLLIWSLQQSFPSRSRLDFVQPESLRSFSSTIGQSVSIKPALYESSLNVTAHHRGDNSNHCYSTPLYFNSSFSFIPPGPPKSMLSFGKTKASGSSVHSDKSLSLDDDLSTEVSEVNTDFETDDIDCAEDIQKEWSQSLASKPGLLSAPKINAFNCVGNLANAETSSKRTVNEYQEEDYQFQSAEEASDFHDMAGVFDKENTNTISECLSLSQLPLDANIWSQCNEEGLPNNCNRQSENHFVDAGRSYEAKKVKKYPREELSHHASSEIVKHDSEKEETPKRSHSKTQTRDSYSQWEDHTNQRNTFSKPADALLSPHGKDHDSVFTDSSSTQTGKSDESLLDLPLHTPSSKSKSRSASFRARMDRINNVSKLLLAQFPVGSKSPAGTRGQAHLPLADESLVPTLEQGRHARKNSPSLPLDNSTSSQAHSSPLLPTKSSISPHENVSPGAISDVLLKILQTVQFLSGHTGQSDSQRSNSDKCIHSIRRLSVTTREVKEMLKQLKDARNVLSQTPAPGFQAVRDDLQKLSLALKQQLRRSKANLEHDLQHRNSTFQCCSLNKDCQRLSEISFDKGGTATQKSAASHRIHAPPRTKKRHTKTNNLPEKAEKGSKINRTNLEINEIFSRNNSFVSPHRNPSNVKIPGAVVGHGEELTKNVLDGHNLEKNCLNHQSPSAEDFKSLQSESKAKINHQDNHIDPNPFKEMYKFMCEEMNISNCGDGGSASDASVLTNYISNIDTAIDSSLAHERTGLHTKKTTTLSEWDRHLSSTHSQQQHQQHRQQQHPEDTDSEQICSTSSNLHDLNRTFCLQEFPKALRVKASEPLEGKPSLLEAEEVYRETEQPGVDQVHQFRLSADVLETGATLSALDDTSLHRNLHQTQPCPVEDRPHLSPSSMESDSDLTFQLDRDFDKHLADMKPHVLKLPQKTERQKSAVWIKKLCEPAGSSITARQNRNMYAKLMLHMLKKGSLHSPFDQRPSDGPLQPLPSYMSIYFDDPLTDISPQAERLPDWVEGELGESHGTSGVLRSLGNPAATSTWVSSRERPHSSMGHTLDKDPSLSPIRNTDLGRSRGYSA</sequence>
<feature type="region of interest" description="Disordered" evidence="1">
    <location>
        <begin position="1559"/>
        <end position="1588"/>
    </location>
</feature>
<feature type="region of interest" description="Disordered" evidence="1">
    <location>
        <begin position="1049"/>
        <end position="1155"/>
    </location>
</feature>
<evidence type="ECO:0000313" key="4">
    <source>
        <dbReference type="Proteomes" id="UP000762676"/>
    </source>
</evidence>
<proteinExistence type="predicted"/>
<feature type="region of interest" description="Disordered" evidence="1">
    <location>
        <begin position="287"/>
        <end position="325"/>
    </location>
</feature>
<evidence type="ECO:0000313" key="3">
    <source>
        <dbReference type="EMBL" id="GFS06654.1"/>
    </source>
</evidence>
<feature type="domain" description="DUF4485" evidence="2">
    <location>
        <begin position="1699"/>
        <end position="1782"/>
    </location>
</feature>
<feature type="compositionally biased region" description="Low complexity" evidence="1">
    <location>
        <begin position="1145"/>
        <end position="1155"/>
    </location>
</feature>
<protein>
    <submittedName>
        <fullName evidence="3">Centrosomal protein of 112 kDa-like</fullName>
    </submittedName>
</protein>
<keyword evidence="4" id="KW-1185">Reference proteome</keyword>
<feature type="compositionally biased region" description="Polar residues" evidence="1">
    <location>
        <begin position="1209"/>
        <end position="1225"/>
    </location>
</feature>
<dbReference type="InterPro" id="IPR055310">
    <property type="entry name" value="CEP112"/>
</dbReference>
<feature type="region of interest" description="Disordered" evidence="1">
    <location>
        <begin position="1200"/>
        <end position="1240"/>
    </location>
</feature>
<feature type="non-terminal residue" evidence="3">
    <location>
        <position position="1868"/>
    </location>
</feature>
<accession>A0AAV4IC70</accession>
<dbReference type="PANTHER" id="PTHR18871:SF2">
    <property type="entry name" value="CENTROSOMAL PROTEIN OF 112 KDA"/>
    <property type="match status" value="1"/>
</dbReference>
<dbReference type="InterPro" id="IPR027831">
    <property type="entry name" value="DUF4485"/>
</dbReference>
<dbReference type="EMBL" id="BMAT01013151">
    <property type="protein sequence ID" value="GFS06654.1"/>
    <property type="molecule type" value="Genomic_DNA"/>
</dbReference>
<dbReference type="Pfam" id="PF14846">
    <property type="entry name" value="DUF4485"/>
    <property type="match status" value="1"/>
</dbReference>
<feature type="region of interest" description="Disordered" evidence="1">
    <location>
        <begin position="18"/>
        <end position="67"/>
    </location>
</feature>
<gene>
    <name evidence="3" type="ORF">ElyMa_006550200</name>
</gene>
<feature type="region of interest" description="Disordered" evidence="1">
    <location>
        <begin position="1807"/>
        <end position="1868"/>
    </location>
</feature>
<evidence type="ECO:0000256" key="1">
    <source>
        <dbReference type="SAM" id="MobiDB-lite"/>
    </source>
</evidence>
<feature type="compositionally biased region" description="Basic and acidic residues" evidence="1">
    <location>
        <begin position="1049"/>
        <end position="1077"/>
    </location>
</feature>
<evidence type="ECO:0000259" key="2">
    <source>
        <dbReference type="Pfam" id="PF14846"/>
    </source>
</evidence>
<feature type="region of interest" description="Disordered" evidence="1">
    <location>
        <begin position="1369"/>
        <end position="1404"/>
    </location>
</feature>
<feature type="compositionally biased region" description="Basic and acidic residues" evidence="1">
    <location>
        <begin position="18"/>
        <end position="34"/>
    </location>
</feature>
<dbReference type="Proteomes" id="UP000762676">
    <property type="component" value="Unassembled WGS sequence"/>
</dbReference>
<feature type="compositionally biased region" description="Polar residues" evidence="1">
    <location>
        <begin position="1121"/>
        <end position="1130"/>
    </location>
</feature>